<proteinExistence type="predicted"/>
<gene>
    <name evidence="1" type="ORF">GCM10007977_025290</name>
</gene>
<reference evidence="1" key="2">
    <citation type="submission" date="2020-09" db="EMBL/GenBank/DDBJ databases">
        <authorList>
            <person name="Sun Q."/>
            <person name="Ohkuma M."/>
        </authorList>
    </citation>
    <scope>NUCLEOTIDE SEQUENCE</scope>
    <source>
        <strain evidence="1">JCM 19831</strain>
    </source>
</reference>
<keyword evidence="2" id="KW-1185">Reference proteome</keyword>
<dbReference type="AlphaFoldDB" id="A0A917THX0"/>
<dbReference type="Proteomes" id="UP000642070">
    <property type="component" value="Unassembled WGS sequence"/>
</dbReference>
<name>A0A917THX0_9ACTN</name>
<organism evidence="1 2">
    <name type="scientific">Dactylosporangium sucinum</name>
    <dbReference type="NCBI Taxonomy" id="1424081"/>
    <lineage>
        <taxon>Bacteria</taxon>
        <taxon>Bacillati</taxon>
        <taxon>Actinomycetota</taxon>
        <taxon>Actinomycetes</taxon>
        <taxon>Micromonosporales</taxon>
        <taxon>Micromonosporaceae</taxon>
        <taxon>Dactylosporangium</taxon>
    </lineage>
</organism>
<evidence type="ECO:0000313" key="2">
    <source>
        <dbReference type="Proteomes" id="UP000642070"/>
    </source>
</evidence>
<comment type="caution">
    <text evidence="1">The sequence shown here is derived from an EMBL/GenBank/DDBJ whole genome shotgun (WGS) entry which is preliminary data.</text>
</comment>
<evidence type="ECO:0000313" key="1">
    <source>
        <dbReference type="EMBL" id="GGM23034.1"/>
    </source>
</evidence>
<reference evidence="1" key="1">
    <citation type="journal article" date="2014" name="Int. J. Syst. Evol. Microbiol.">
        <title>Complete genome sequence of Corynebacterium casei LMG S-19264T (=DSM 44701T), isolated from a smear-ripened cheese.</title>
        <authorList>
            <consortium name="US DOE Joint Genome Institute (JGI-PGF)"/>
            <person name="Walter F."/>
            <person name="Albersmeier A."/>
            <person name="Kalinowski J."/>
            <person name="Ruckert C."/>
        </authorList>
    </citation>
    <scope>NUCLEOTIDE SEQUENCE</scope>
    <source>
        <strain evidence="1">JCM 19831</strain>
    </source>
</reference>
<accession>A0A917THX0</accession>
<sequence length="225" mass="24465">MLLAGAVVMLLGLVGLVWSSALRSTVAARWPKRLLLCGSVAAPVQVGGYLMLGQWEAAALFALVGMVLFGRWESHREADGQRVWLLPWLDRAVLRRLPISRRHIDRMHAARGDRGLTLTDLRAEYAGPIIEDATRDPQLDALLDVLSAELLAIVLRIEADMDSTGTRPWLVTRYMILTGIANGVLADATEPGASVGARPYRGYSRPMLTLAAACRLGSSAELKPT</sequence>
<protein>
    <submittedName>
        <fullName evidence="1">Uncharacterized protein</fullName>
    </submittedName>
</protein>
<dbReference type="EMBL" id="BMPI01000010">
    <property type="protein sequence ID" value="GGM23034.1"/>
    <property type="molecule type" value="Genomic_DNA"/>
</dbReference>
<dbReference type="RefSeq" id="WP_190249975.1">
    <property type="nucleotide sequence ID" value="NZ_BMPI01000010.1"/>
</dbReference>